<sequence length="103" mass="11401">MEQRLAARQFTKEEAVAFAEEGKWSSLSPSERGLLQLRQDRLCMPWEKAHEGVTALLGRPVYTHEFADPDSLWAEANGAIPKAQLSDVLAKLSPDALILAVVK</sequence>
<protein>
    <recommendedName>
        <fullName evidence="1">DUF7736 domain-containing protein</fullName>
    </recommendedName>
</protein>
<evidence type="ECO:0000259" key="1">
    <source>
        <dbReference type="Pfam" id="PF24875"/>
    </source>
</evidence>
<name>A0A1E1F2M3_9SPHN</name>
<dbReference type="Proteomes" id="UP000218272">
    <property type="component" value="Chromosome SCLO_1"/>
</dbReference>
<dbReference type="OrthoDB" id="2083171at2"/>
<dbReference type="Pfam" id="PF24875">
    <property type="entry name" value="DUF7736"/>
    <property type="match status" value="1"/>
</dbReference>
<accession>A0A1E1F2M3</accession>
<dbReference type="InterPro" id="IPR056638">
    <property type="entry name" value="DUF7736"/>
</dbReference>
<keyword evidence="3" id="KW-1185">Reference proteome</keyword>
<proteinExistence type="predicted"/>
<dbReference type="RefSeq" id="WP_066517693.1">
    <property type="nucleotide sequence ID" value="NZ_AP017655.1"/>
</dbReference>
<gene>
    <name evidence="2" type="ORF">SCLO_1017370</name>
</gene>
<reference evidence="2 3" key="1">
    <citation type="submission" date="2016-10" db="EMBL/GenBank/DDBJ databases">
        <title>Complete Genome Sequence of the Nonylphenol-Degrading Bacterium Sphingobium cloacae JCM 10874T.</title>
        <authorList>
            <person name="Ootsuka M."/>
            <person name="Nishizawa T."/>
            <person name="Ohta H."/>
        </authorList>
    </citation>
    <scope>NUCLEOTIDE SEQUENCE [LARGE SCALE GENOMIC DNA]</scope>
    <source>
        <strain evidence="2 3">JCM 10874</strain>
    </source>
</reference>
<organism evidence="2 3">
    <name type="scientific">Sphingobium cloacae</name>
    <dbReference type="NCBI Taxonomy" id="120107"/>
    <lineage>
        <taxon>Bacteria</taxon>
        <taxon>Pseudomonadati</taxon>
        <taxon>Pseudomonadota</taxon>
        <taxon>Alphaproteobacteria</taxon>
        <taxon>Sphingomonadales</taxon>
        <taxon>Sphingomonadaceae</taxon>
        <taxon>Sphingobium</taxon>
    </lineage>
</organism>
<evidence type="ECO:0000313" key="2">
    <source>
        <dbReference type="EMBL" id="BAV64777.1"/>
    </source>
</evidence>
<dbReference type="AlphaFoldDB" id="A0A1E1F2M3"/>
<dbReference type="KEGG" id="sclo:SCLO_1017370"/>
<feature type="domain" description="DUF7736" evidence="1">
    <location>
        <begin position="30"/>
        <end position="83"/>
    </location>
</feature>
<evidence type="ECO:0000313" key="3">
    <source>
        <dbReference type="Proteomes" id="UP000218272"/>
    </source>
</evidence>
<dbReference type="EMBL" id="AP017655">
    <property type="protein sequence ID" value="BAV64777.1"/>
    <property type="molecule type" value="Genomic_DNA"/>
</dbReference>